<dbReference type="SUPFAM" id="SSF63737">
    <property type="entry name" value="Leukotriene A4 hydrolase N-terminal domain"/>
    <property type="match status" value="1"/>
</dbReference>
<dbReference type="InterPro" id="IPR014782">
    <property type="entry name" value="Peptidase_M1_dom"/>
</dbReference>
<dbReference type="Gene3D" id="3.40.50.300">
    <property type="entry name" value="P-loop containing nucleotide triphosphate hydrolases"/>
    <property type="match status" value="1"/>
</dbReference>
<dbReference type="InterPro" id="IPR042097">
    <property type="entry name" value="Aminopeptidase_N-like_N_sf"/>
</dbReference>
<name>A0A1M8AC96_MALS4</name>
<feature type="active site" description="Proton donor" evidence="9">
    <location>
        <position position="432"/>
    </location>
</feature>
<dbReference type="EMBL" id="LT671827">
    <property type="protein sequence ID" value="SHO79824.1"/>
    <property type="molecule type" value="Genomic_DNA"/>
</dbReference>
<accession>A0A1M8AC96</accession>
<comment type="similarity">
    <text evidence="2">Belongs to the peptidase M1 family.</text>
</comment>
<dbReference type="SUPFAM" id="SSF48371">
    <property type="entry name" value="ARM repeat"/>
    <property type="match status" value="1"/>
</dbReference>
<dbReference type="Gene3D" id="1.10.390.10">
    <property type="entry name" value="Neutral Protease Domain 2"/>
    <property type="match status" value="1"/>
</dbReference>
<keyword evidence="6 14" id="KW-0378">Hydrolase</keyword>
<dbReference type="InterPro" id="IPR018022">
    <property type="entry name" value="IPT"/>
</dbReference>
<dbReference type="CDD" id="cd09599">
    <property type="entry name" value="M1_LTA4H"/>
    <property type="match status" value="1"/>
</dbReference>
<evidence type="ECO:0000256" key="7">
    <source>
        <dbReference type="ARBA" id="ARBA00022833"/>
    </source>
</evidence>
<dbReference type="PANTHER" id="PTHR45726">
    <property type="entry name" value="LEUKOTRIENE A-4 HYDROLASE"/>
    <property type="match status" value="1"/>
</dbReference>
<evidence type="ECO:0000256" key="2">
    <source>
        <dbReference type="ARBA" id="ARBA00010136"/>
    </source>
</evidence>
<dbReference type="OMA" id="HEQSRTH"/>
<evidence type="ECO:0000259" key="13">
    <source>
        <dbReference type="SMART" id="SM01263"/>
    </source>
</evidence>
<keyword evidence="14" id="KW-0031">Aminopeptidase</keyword>
<protein>
    <submittedName>
        <fullName evidence="14">Similar to S.cerevisiae protein LAP2 (Leucyl aminopeptidase yscIV with epoxide hydrolase activity)</fullName>
    </submittedName>
</protein>
<evidence type="ECO:0000256" key="5">
    <source>
        <dbReference type="ARBA" id="ARBA00022723"/>
    </source>
</evidence>
<evidence type="ECO:0000256" key="8">
    <source>
        <dbReference type="ARBA" id="ARBA00023049"/>
    </source>
</evidence>
<evidence type="ECO:0000256" key="6">
    <source>
        <dbReference type="ARBA" id="ARBA00022801"/>
    </source>
</evidence>
<dbReference type="SUPFAM" id="SSF52540">
    <property type="entry name" value="P-loop containing nucleoside triphosphate hydrolases"/>
    <property type="match status" value="1"/>
</dbReference>
<feature type="active site" description="Proton acceptor" evidence="9">
    <location>
        <position position="340"/>
    </location>
</feature>
<evidence type="ECO:0000313" key="14">
    <source>
        <dbReference type="EMBL" id="SHO79824.1"/>
    </source>
</evidence>
<dbReference type="FunFam" id="2.60.40.1730:FF:000004">
    <property type="entry name" value="Leukotriene A(4) hydrolase"/>
    <property type="match status" value="1"/>
</dbReference>
<dbReference type="GO" id="GO:0005829">
    <property type="term" value="C:cytosol"/>
    <property type="evidence" value="ECO:0007669"/>
    <property type="project" value="TreeGrafter"/>
</dbReference>
<dbReference type="Gene3D" id="1.10.20.140">
    <property type="match status" value="1"/>
</dbReference>
<dbReference type="Proteomes" id="UP000186303">
    <property type="component" value="Chromosome 7"/>
</dbReference>
<dbReference type="FunFam" id="1.10.390.10:FF:000003">
    <property type="entry name" value="Leukotriene A(4) hydrolase"/>
    <property type="match status" value="1"/>
</dbReference>
<dbReference type="InterPro" id="IPR015211">
    <property type="entry name" value="Peptidase_M1_C"/>
</dbReference>
<dbReference type="Gene3D" id="3.30.2010.30">
    <property type="match status" value="1"/>
</dbReference>
<feature type="binding site" evidence="11">
    <location>
        <position position="343"/>
    </location>
    <ligand>
        <name>Zn(2+)</name>
        <dbReference type="ChEBI" id="CHEBI:29105"/>
        <note>catalytic</note>
    </ligand>
</feature>
<evidence type="ECO:0000313" key="15">
    <source>
        <dbReference type="Proteomes" id="UP000186303"/>
    </source>
</evidence>
<proteinExistence type="inferred from homology"/>
<dbReference type="Gene3D" id="1.25.40.320">
    <property type="entry name" value="Peptidase M1, leukotriene A4 hydrolase/aminopeptidase C-terminal domain"/>
    <property type="match status" value="1"/>
</dbReference>
<feature type="binding site" evidence="10">
    <location>
        <begin position="310"/>
        <end position="315"/>
    </location>
    <ligand>
        <name>a peptide</name>
        <dbReference type="ChEBI" id="CHEBI:60466"/>
    </ligand>
</feature>
<feature type="region of interest" description="Disordered" evidence="12">
    <location>
        <begin position="1123"/>
        <end position="1142"/>
    </location>
</feature>
<dbReference type="GO" id="GO:0052381">
    <property type="term" value="F:tRNA dimethylallyltransferase activity"/>
    <property type="evidence" value="ECO:0007669"/>
    <property type="project" value="InterPro"/>
</dbReference>
<organism evidence="14 15">
    <name type="scientific">Malassezia sympodialis (strain ATCC 42132)</name>
    <name type="common">Atopic eczema-associated yeast</name>
    <dbReference type="NCBI Taxonomy" id="1230383"/>
    <lineage>
        <taxon>Eukaryota</taxon>
        <taxon>Fungi</taxon>
        <taxon>Dikarya</taxon>
        <taxon>Basidiomycota</taxon>
        <taxon>Ustilaginomycotina</taxon>
        <taxon>Malasseziomycetes</taxon>
        <taxon>Malasseziales</taxon>
        <taxon>Malasseziaceae</taxon>
        <taxon>Malassezia</taxon>
    </lineage>
</organism>
<dbReference type="InterPro" id="IPR045357">
    <property type="entry name" value="Aminopeptidase_N-like_N"/>
</dbReference>
<dbReference type="InterPro" id="IPR016024">
    <property type="entry name" value="ARM-type_fold"/>
</dbReference>
<dbReference type="Pfam" id="PF09127">
    <property type="entry name" value="Leuk-A4-hydro_C"/>
    <property type="match status" value="1"/>
</dbReference>
<dbReference type="GO" id="GO:0070006">
    <property type="term" value="F:metalloaminopeptidase activity"/>
    <property type="evidence" value="ECO:0007669"/>
    <property type="project" value="UniProtKB-ARBA"/>
</dbReference>
<dbReference type="InterPro" id="IPR001930">
    <property type="entry name" value="Peptidase_M1"/>
</dbReference>
<dbReference type="Pfam" id="PF01715">
    <property type="entry name" value="IPPT"/>
    <property type="match status" value="1"/>
</dbReference>
<feature type="binding site" evidence="11">
    <location>
        <position position="339"/>
    </location>
    <ligand>
        <name>Zn(2+)</name>
        <dbReference type="ChEBI" id="CHEBI:29105"/>
        <note>catalytic</note>
    </ligand>
</feature>
<dbReference type="PRINTS" id="PR00756">
    <property type="entry name" value="ALADIPTASE"/>
</dbReference>
<evidence type="ECO:0000256" key="10">
    <source>
        <dbReference type="PIRSR" id="PIRSR634015-2"/>
    </source>
</evidence>
<dbReference type="InterPro" id="IPR034015">
    <property type="entry name" value="M1_LTA4H"/>
</dbReference>
<dbReference type="FunFam" id="3.30.2010.30:FF:000001">
    <property type="entry name" value="Leukotriene A(4) hydrolase"/>
    <property type="match status" value="1"/>
</dbReference>
<feature type="binding site" evidence="11">
    <location>
        <position position="362"/>
    </location>
    <ligand>
        <name>Zn(2+)</name>
        <dbReference type="ChEBI" id="CHEBI:29105"/>
        <note>catalytic</note>
    </ligand>
</feature>
<keyword evidence="15" id="KW-1185">Reference proteome</keyword>
<gene>
    <name evidence="14" type="ORF">MSYG_4174</name>
</gene>
<dbReference type="GO" id="GO:0008033">
    <property type="term" value="P:tRNA processing"/>
    <property type="evidence" value="ECO:0007669"/>
    <property type="project" value="InterPro"/>
</dbReference>
<dbReference type="STRING" id="1230383.A0A1M8AC96"/>
<evidence type="ECO:0000256" key="3">
    <source>
        <dbReference type="ARBA" id="ARBA00022490"/>
    </source>
</evidence>
<feature type="domain" description="Peptidase M1 leukotriene A4 hydrolase/aminopeptidase C-terminal" evidence="13">
    <location>
        <begin position="516"/>
        <end position="659"/>
    </location>
</feature>
<dbReference type="SMART" id="SM01263">
    <property type="entry name" value="Leuk-A4-hydro_C"/>
    <property type="match status" value="1"/>
</dbReference>
<keyword evidence="7 11" id="KW-0862">Zinc</keyword>
<dbReference type="SUPFAM" id="SSF55486">
    <property type="entry name" value="Metalloproteases ('zincins'), catalytic domain"/>
    <property type="match status" value="1"/>
</dbReference>
<dbReference type="GO" id="GO:0008270">
    <property type="term" value="F:zinc ion binding"/>
    <property type="evidence" value="ECO:0007669"/>
    <property type="project" value="InterPro"/>
</dbReference>
<dbReference type="PANTHER" id="PTHR45726:SF3">
    <property type="entry name" value="LEUKOTRIENE A-4 HYDROLASE"/>
    <property type="match status" value="1"/>
</dbReference>
<keyword evidence="5 11" id="KW-0479">Metal-binding</keyword>
<reference evidence="15" key="1">
    <citation type="journal article" date="2017" name="Nucleic Acids Res.">
        <title>Proteogenomics produces comprehensive and highly accurate protein-coding gene annotation in a complete genome assembly of Malassezia sympodialis.</title>
        <authorList>
            <person name="Zhu Y."/>
            <person name="Engstroem P.G."/>
            <person name="Tellgren-Roth C."/>
            <person name="Baudo C.D."/>
            <person name="Kennell J.C."/>
            <person name="Sun S."/>
            <person name="Billmyre R.B."/>
            <person name="Schroeder M.S."/>
            <person name="Andersson A."/>
            <person name="Holm T."/>
            <person name="Sigurgeirsson B."/>
            <person name="Wu G."/>
            <person name="Sankaranarayanan S.R."/>
            <person name="Siddharthan R."/>
            <person name="Sanyal K."/>
            <person name="Lundeberg J."/>
            <person name="Nystedt B."/>
            <person name="Boekhout T."/>
            <person name="Dawson T.L. Jr."/>
            <person name="Heitman J."/>
            <person name="Scheynius A."/>
            <person name="Lehtioe J."/>
        </authorList>
    </citation>
    <scope>NUCLEOTIDE SEQUENCE [LARGE SCALE GENOMIC DNA]</scope>
    <source>
        <strain evidence="15">ATCC 42132</strain>
    </source>
</reference>
<dbReference type="GO" id="GO:0004301">
    <property type="term" value="F:epoxide hydrolase activity"/>
    <property type="evidence" value="ECO:0007669"/>
    <property type="project" value="TreeGrafter"/>
</dbReference>
<dbReference type="AlphaFoldDB" id="A0A1M8AC96"/>
<dbReference type="FunFam" id="1.25.40.320:FF:000001">
    <property type="entry name" value="Leukotriene A(4) hydrolase"/>
    <property type="match status" value="1"/>
</dbReference>
<keyword evidence="4" id="KW-0645">Protease</keyword>
<dbReference type="Pfam" id="PF17900">
    <property type="entry name" value="Peptidase_M1_N"/>
    <property type="match status" value="1"/>
</dbReference>
<feature type="binding site" evidence="10">
    <location>
        <begin position="617"/>
        <end position="619"/>
    </location>
    <ligand>
        <name>a peptide</name>
        <dbReference type="ChEBI" id="CHEBI:60466"/>
    </ligand>
</feature>
<dbReference type="InterPro" id="IPR027268">
    <property type="entry name" value="Peptidase_M4/M1_CTD_sf"/>
</dbReference>
<evidence type="ECO:0000256" key="4">
    <source>
        <dbReference type="ARBA" id="ARBA00022670"/>
    </source>
</evidence>
<dbReference type="InterPro" id="IPR049980">
    <property type="entry name" value="LTA4H_cat"/>
</dbReference>
<evidence type="ECO:0000256" key="1">
    <source>
        <dbReference type="ARBA" id="ARBA00004496"/>
    </source>
</evidence>
<dbReference type="VEuPathDB" id="FungiDB:MSYG_4174"/>
<comment type="subcellular location">
    <subcellularLocation>
        <location evidence="1">Cytoplasm</location>
    </subcellularLocation>
</comment>
<dbReference type="HAMAP" id="MF_00185">
    <property type="entry name" value="IPP_trans"/>
    <property type="match status" value="1"/>
</dbReference>
<dbReference type="OrthoDB" id="79562at2759"/>
<dbReference type="InterPro" id="IPR038502">
    <property type="entry name" value="M1_LTA-4_hydro/amino_C_sf"/>
</dbReference>
<keyword evidence="8" id="KW-0482">Metalloprotease</keyword>
<dbReference type="Gene3D" id="2.60.40.1730">
    <property type="entry name" value="tricorn interacting facor f3 domain"/>
    <property type="match status" value="1"/>
</dbReference>
<dbReference type="GO" id="GO:0006508">
    <property type="term" value="P:proteolysis"/>
    <property type="evidence" value="ECO:0007669"/>
    <property type="project" value="UniProtKB-KW"/>
</dbReference>
<keyword evidence="3" id="KW-0963">Cytoplasm</keyword>
<dbReference type="InterPro" id="IPR027417">
    <property type="entry name" value="P-loop_NTPase"/>
</dbReference>
<sequence>MLRWFPRQVHRLLIPTLPYSSLHRSIHTSRMNGQVWRAPAPDAVPAPMPPPIRDVHSYANVNELKPESLHLDWSIDWENKRILGSVTHHLQALTEVSRAIFDTSFLAIESVSVDGQQASYELSERRGPLGEPLAIDIGTRKAGEHVDVKINYATTSKCTALGWLSKEQTHTKKTPFLYSQCQAIHGRSMLPCMDSPSRKVTYTASVTSTIPVLMSALQEQEPQEAEKGAKLYTFRQPVAIPTYLLAIVGGLLEFRSLGPRTGVWAEPTDADKVQWEFEADAERFLTEAEKLVSPYSWTRYDSVVLPPSFPYGGMENANLTTLTPSLVCGDRSSTDVLLHELCHSWSGNLISCVNWESFWLNEGWTVYLERLLLQMVHADDNGPGHRGFSYIIGNKALRDSLEGFSDTPRFQRLIPVYRDGEDPDDAFSSIPYDKGANFLLYLERQVGGLENFVPYIKAYFHTFAGRSVSTEEWREHLFAFFASNEKASQALHEVDWDAWLHGEGVELPVAMEYDESLAVEAFALADRWIQAIHSGDAAKFDRADMDGWNASQVVVFLEKLHAGPRVPAAMTQHLDEVYGLSTAANTEIRLRFYEVALEDKHGAYAQDAADWVKTQGRMKYCRTIFKALHKVEPALAKQTFLENESFYHPIAAAMIRKDIHAHRTANVVAVVGSTGTGKSQLAVELAEYAAARGLRAEAISADSMQTYRGLDVITNKASKQEMRAVPHHLMSFLPPGSEYDITQFVRDATRLCAEMEERGTLPILVGGTTYYVQHFLFPGQLVSQAGPPAAALSPAMQARISALPPDLHTLWTEMIAGPAGEDLPLASHASQLWALLHALDPDSARRWHYNDFRKVYRSLRILYESGKPQSEWLHAQDARDRERQRQDPRRRLLFWVWSARDVLNARLNARIEKMIDRGLLQEIQALRAMAREQSPATDYTRGIFQAIGYKEFDAYLTHRDQGGTHEEAQELFDQAIVSMQTATRRYAKRQNSWIRNQLVPEIQKAQAAGEEVWLYLLDATDVTQWDTQVRAPAERLLQSFLEGSPMPDATQQSAAAAEQLQVEPKGGGRLERNRLVQCDVCTHDASQPFLFRENERYKHEQSRTHRYALKRRTRDAYIAACKASGESVRQERHQSPTPVEND</sequence>
<evidence type="ECO:0000256" key="9">
    <source>
        <dbReference type="PIRSR" id="PIRSR634015-1"/>
    </source>
</evidence>
<evidence type="ECO:0000256" key="11">
    <source>
        <dbReference type="PIRSR" id="PIRSR634015-3"/>
    </source>
</evidence>
<dbReference type="Pfam" id="PF01433">
    <property type="entry name" value="Peptidase_M1"/>
    <property type="match status" value="1"/>
</dbReference>
<comment type="cofactor">
    <cofactor evidence="11">
        <name>Zn(2+)</name>
        <dbReference type="ChEBI" id="CHEBI:29105"/>
    </cofactor>
    <text evidence="11">Binds 1 zinc ion per subunit.</text>
</comment>
<feature type="binding site" evidence="10">
    <location>
        <begin position="180"/>
        <end position="182"/>
    </location>
    <ligand>
        <name>a peptide</name>
        <dbReference type="ChEBI" id="CHEBI:60466"/>
    </ligand>
</feature>
<evidence type="ECO:0000256" key="12">
    <source>
        <dbReference type="SAM" id="MobiDB-lite"/>
    </source>
</evidence>